<name>A0ABV0MMQ0_9TELE</name>
<sequence length="133" mass="15598">MEIQANVLDGKSWFLIRTQLSVVSEENLSVWIKEPCKLDIEARTVKRTSLNSKNMTNSFHLMFLCRTSHRVLQNWHLMWKHLNKSCTRFWIIQEPTYGSKVGVSNSSPQEPLFYHVYMLFHSWFIMSSGSAEA</sequence>
<protein>
    <submittedName>
        <fullName evidence="1">Uncharacterized protein</fullName>
    </submittedName>
</protein>
<evidence type="ECO:0000313" key="2">
    <source>
        <dbReference type="Proteomes" id="UP001476798"/>
    </source>
</evidence>
<reference evidence="1 2" key="1">
    <citation type="submission" date="2021-06" db="EMBL/GenBank/DDBJ databases">
        <authorList>
            <person name="Palmer J.M."/>
        </authorList>
    </citation>
    <scope>NUCLEOTIDE SEQUENCE [LARGE SCALE GENOMIC DNA]</scope>
    <source>
        <strain evidence="1 2">GA_2019</strain>
        <tissue evidence="1">Muscle</tissue>
    </source>
</reference>
<evidence type="ECO:0000313" key="1">
    <source>
        <dbReference type="EMBL" id="MEQ2160384.1"/>
    </source>
</evidence>
<gene>
    <name evidence="1" type="ORF">GOODEAATRI_033281</name>
</gene>
<proteinExistence type="predicted"/>
<comment type="caution">
    <text evidence="1">The sequence shown here is derived from an EMBL/GenBank/DDBJ whole genome shotgun (WGS) entry which is preliminary data.</text>
</comment>
<keyword evidence="2" id="KW-1185">Reference proteome</keyword>
<accession>A0ABV0MMQ0</accession>
<dbReference type="EMBL" id="JAHRIO010006773">
    <property type="protein sequence ID" value="MEQ2160384.1"/>
    <property type="molecule type" value="Genomic_DNA"/>
</dbReference>
<organism evidence="1 2">
    <name type="scientific">Goodea atripinnis</name>
    <dbReference type="NCBI Taxonomy" id="208336"/>
    <lineage>
        <taxon>Eukaryota</taxon>
        <taxon>Metazoa</taxon>
        <taxon>Chordata</taxon>
        <taxon>Craniata</taxon>
        <taxon>Vertebrata</taxon>
        <taxon>Euteleostomi</taxon>
        <taxon>Actinopterygii</taxon>
        <taxon>Neopterygii</taxon>
        <taxon>Teleostei</taxon>
        <taxon>Neoteleostei</taxon>
        <taxon>Acanthomorphata</taxon>
        <taxon>Ovalentaria</taxon>
        <taxon>Atherinomorphae</taxon>
        <taxon>Cyprinodontiformes</taxon>
        <taxon>Goodeidae</taxon>
        <taxon>Goodea</taxon>
    </lineage>
</organism>
<dbReference type="Proteomes" id="UP001476798">
    <property type="component" value="Unassembled WGS sequence"/>
</dbReference>